<proteinExistence type="predicted"/>
<dbReference type="OrthoDB" id="5638848at2"/>
<reference evidence="2 3" key="1">
    <citation type="submission" date="2018-04" db="EMBL/GenBank/DDBJ databases">
        <title>Sphingobacterium cortibacter sp. nov.</title>
        <authorList>
            <person name="Li Y."/>
        </authorList>
    </citation>
    <scope>NUCLEOTIDE SEQUENCE [LARGE SCALE GENOMIC DNA]</scope>
    <source>
        <strain evidence="2 3">2c-3</strain>
    </source>
</reference>
<organism evidence="2 3">
    <name type="scientific">Sphingobacterium corticibacter</name>
    <dbReference type="NCBI Taxonomy" id="2171749"/>
    <lineage>
        <taxon>Bacteria</taxon>
        <taxon>Pseudomonadati</taxon>
        <taxon>Bacteroidota</taxon>
        <taxon>Sphingobacteriia</taxon>
        <taxon>Sphingobacteriales</taxon>
        <taxon>Sphingobacteriaceae</taxon>
        <taxon>Sphingobacterium</taxon>
    </lineage>
</organism>
<dbReference type="AlphaFoldDB" id="A0A2T8HIV0"/>
<dbReference type="EMBL" id="QDKG01000003">
    <property type="protein sequence ID" value="PVH25232.1"/>
    <property type="molecule type" value="Genomic_DNA"/>
</dbReference>
<keyword evidence="3" id="KW-1185">Reference proteome</keyword>
<feature type="domain" description="NadR/Ttd14 AAA" evidence="1">
    <location>
        <begin position="7"/>
        <end position="172"/>
    </location>
</feature>
<comment type="caution">
    <text evidence="2">The sequence shown here is derived from an EMBL/GenBank/DDBJ whole genome shotgun (WGS) entry which is preliminary data.</text>
</comment>
<dbReference type="Proteomes" id="UP000245627">
    <property type="component" value="Unassembled WGS sequence"/>
</dbReference>
<dbReference type="InterPro" id="IPR027417">
    <property type="entry name" value="P-loop_NTPase"/>
</dbReference>
<dbReference type="InterPro" id="IPR038727">
    <property type="entry name" value="NadR/Ttd14_AAA_dom"/>
</dbReference>
<evidence type="ECO:0000313" key="3">
    <source>
        <dbReference type="Proteomes" id="UP000245627"/>
    </source>
</evidence>
<sequence length="189" mass="22516">MKSTYFYIITGGPGVGKTTLIEELNRQGFRTVPEDARRIIKEQIDLGEDGLPWKDKEKYAELMYRAAIQRYEQVLHDLDSRDCFFDRGLLDTICYMRMQNIAISTSILDQVANYRYAKSVFILPPWQEIYHTDEERKQDWKEAEFTFQQMKETYIAFGYDVIELPKTSVRERVTFILNYIAKNRDEDQY</sequence>
<accession>A0A2T8HIV0</accession>
<evidence type="ECO:0000259" key="1">
    <source>
        <dbReference type="Pfam" id="PF13521"/>
    </source>
</evidence>
<protein>
    <submittedName>
        <fullName evidence="2">ATPase</fullName>
    </submittedName>
</protein>
<dbReference type="Pfam" id="PF13521">
    <property type="entry name" value="AAA_28"/>
    <property type="match status" value="1"/>
</dbReference>
<dbReference type="RefSeq" id="WP_116775821.1">
    <property type="nucleotide sequence ID" value="NZ_QDKG01000003.1"/>
</dbReference>
<dbReference type="SUPFAM" id="SSF52540">
    <property type="entry name" value="P-loop containing nucleoside triphosphate hydrolases"/>
    <property type="match status" value="1"/>
</dbReference>
<name>A0A2T8HIV0_9SPHI</name>
<evidence type="ECO:0000313" key="2">
    <source>
        <dbReference type="EMBL" id="PVH25232.1"/>
    </source>
</evidence>
<dbReference type="Gene3D" id="3.40.50.300">
    <property type="entry name" value="P-loop containing nucleotide triphosphate hydrolases"/>
    <property type="match status" value="1"/>
</dbReference>
<gene>
    <name evidence="2" type="ORF">DC487_09925</name>
</gene>